<organism evidence="1 2">
    <name type="scientific">Chryseobacterium glaciei</name>
    <dbReference type="NCBI Taxonomy" id="1685010"/>
    <lineage>
        <taxon>Bacteria</taxon>
        <taxon>Pseudomonadati</taxon>
        <taxon>Bacteroidota</taxon>
        <taxon>Flavobacteriia</taxon>
        <taxon>Flavobacteriales</taxon>
        <taxon>Weeksellaceae</taxon>
        <taxon>Chryseobacterium group</taxon>
        <taxon>Chryseobacterium</taxon>
    </lineage>
</organism>
<protein>
    <submittedName>
        <fullName evidence="1">Uncharacterized protein</fullName>
    </submittedName>
</protein>
<accession>A0A172Y263</accession>
<evidence type="ECO:0000313" key="1">
    <source>
        <dbReference type="EMBL" id="ANF53280.1"/>
    </source>
</evidence>
<gene>
    <name evidence="1" type="ORF">A0O34_21905</name>
</gene>
<dbReference type="KEGG" id="chh:A0O34_21905"/>
<sequence>MGFNKKEHLRQNIDALKVVFQLEREKRPATQREQKLLLEYSGFGGLKFILNPVENEIDVNHWRKTEHDLFPLTQQLHQLLKSNAWMKNSTAAM</sequence>
<keyword evidence="2" id="KW-1185">Reference proteome</keyword>
<name>A0A172Y263_9FLAO</name>
<evidence type="ECO:0000313" key="2">
    <source>
        <dbReference type="Proteomes" id="UP000077824"/>
    </source>
</evidence>
<proteinExistence type="predicted"/>
<dbReference type="EMBL" id="CP015200">
    <property type="protein sequence ID" value="ANF53280.1"/>
    <property type="molecule type" value="Genomic_DNA"/>
</dbReference>
<dbReference type="Proteomes" id="UP000077824">
    <property type="component" value="Plasmid pMP01"/>
</dbReference>
<keyword evidence="1" id="KW-0614">Plasmid</keyword>
<dbReference type="AlphaFoldDB" id="A0A172Y263"/>
<reference evidence="1 2" key="1">
    <citation type="submission" date="2016-04" db="EMBL/GenBank/DDBJ databases">
        <title>Complete Genome Sequence of Chryseobacterium sp. IHBB 10212.</title>
        <authorList>
            <person name="Pal M."/>
            <person name="Swarnkar M.K."/>
            <person name="Kaushal K."/>
            <person name="Chhibber S."/>
            <person name="Singh A.K."/>
            <person name="Gulati A."/>
        </authorList>
    </citation>
    <scope>NUCLEOTIDE SEQUENCE [LARGE SCALE GENOMIC DNA]</scope>
    <source>
        <strain evidence="1 2">IHBB 10212</strain>
        <plasmid evidence="1 2">pMP01</plasmid>
    </source>
</reference>
<geneLocation type="plasmid" evidence="1 2">
    <name>pMP01</name>
</geneLocation>